<evidence type="ECO:0000313" key="6">
    <source>
        <dbReference type="EMBL" id="MVN88370.1"/>
    </source>
</evidence>
<keyword evidence="2 4" id="KW-0238">DNA-binding</keyword>
<dbReference type="PANTHER" id="PTHR30055:SF220">
    <property type="entry name" value="TETR-FAMILY REGULATORY PROTEIN"/>
    <property type="match status" value="1"/>
</dbReference>
<dbReference type="InterPro" id="IPR001647">
    <property type="entry name" value="HTH_TetR"/>
</dbReference>
<dbReference type="Pfam" id="PF13305">
    <property type="entry name" value="TetR_C_33"/>
    <property type="match status" value="1"/>
</dbReference>
<feature type="DNA-binding region" description="H-T-H motif" evidence="4">
    <location>
        <begin position="37"/>
        <end position="56"/>
    </location>
</feature>
<name>A0A7C9I0H1_9DEIO</name>
<dbReference type="Pfam" id="PF00440">
    <property type="entry name" value="TetR_N"/>
    <property type="match status" value="1"/>
</dbReference>
<dbReference type="SUPFAM" id="SSF48498">
    <property type="entry name" value="Tetracyclin repressor-like, C-terminal domain"/>
    <property type="match status" value="1"/>
</dbReference>
<protein>
    <submittedName>
        <fullName evidence="6">TetR family transcriptional regulator</fullName>
    </submittedName>
</protein>
<dbReference type="EMBL" id="WQLB01000027">
    <property type="protein sequence ID" value="MVN88370.1"/>
    <property type="molecule type" value="Genomic_DNA"/>
</dbReference>
<evidence type="ECO:0000259" key="5">
    <source>
        <dbReference type="PROSITE" id="PS50977"/>
    </source>
</evidence>
<dbReference type="InterPro" id="IPR036271">
    <property type="entry name" value="Tet_transcr_reg_TetR-rel_C_sf"/>
</dbReference>
<dbReference type="InterPro" id="IPR025996">
    <property type="entry name" value="MT1864/Rv1816-like_C"/>
</dbReference>
<dbReference type="Gene3D" id="1.10.357.10">
    <property type="entry name" value="Tetracycline Repressor, domain 2"/>
    <property type="match status" value="1"/>
</dbReference>
<evidence type="ECO:0000256" key="4">
    <source>
        <dbReference type="PROSITE-ProRule" id="PRU00335"/>
    </source>
</evidence>
<dbReference type="PANTHER" id="PTHR30055">
    <property type="entry name" value="HTH-TYPE TRANSCRIPTIONAL REGULATOR RUTR"/>
    <property type="match status" value="1"/>
</dbReference>
<reference evidence="6 7" key="1">
    <citation type="submission" date="2019-12" db="EMBL/GenBank/DDBJ databases">
        <title>Deinococcus sp. HMF7620 Genome sequencing and assembly.</title>
        <authorList>
            <person name="Kang H."/>
            <person name="Kim H."/>
            <person name="Joh K."/>
        </authorList>
    </citation>
    <scope>NUCLEOTIDE SEQUENCE [LARGE SCALE GENOMIC DNA]</scope>
    <source>
        <strain evidence="6 7">HMF7620</strain>
    </source>
</reference>
<dbReference type="Proteomes" id="UP000483286">
    <property type="component" value="Unassembled WGS sequence"/>
</dbReference>
<dbReference type="InterPro" id="IPR009057">
    <property type="entry name" value="Homeodomain-like_sf"/>
</dbReference>
<dbReference type="GO" id="GO:0000976">
    <property type="term" value="F:transcription cis-regulatory region binding"/>
    <property type="evidence" value="ECO:0007669"/>
    <property type="project" value="TreeGrafter"/>
</dbReference>
<evidence type="ECO:0000256" key="2">
    <source>
        <dbReference type="ARBA" id="ARBA00023125"/>
    </source>
</evidence>
<evidence type="ECO:0000313" key="7">
    <source>
        <dbReference type="Proteomes" id="UP000483286"/>
    </source>
</evidence>
<dbReference type="InterPro" id="IPR050109">
    <property type="entry name" value="HTH-type_TetR-like_transc_reg"/>
</dbReference>
<keyword evidence="7" id="KW-1185">Reference proteome</keyword>
<dbReference type="PROSITE" id="PS50977">
    <property type="entry name" value="HTH_TETR_2"/>
    <property type="match status" value="1"/>
</dbReference>
<dbReference type="RefSeq" id="WP_157460426.1">
    <property type="nucleotide sequence ID" value="NZ_WQLB01000027.1"/>
</dbReference>
<evidence type="ECO:0000256" key="1">
    <source>
        <dbReference type="ARBA" id="ARBA00023015"/>
    </source>
</evidence>
<sequence length="202" mass="21476">MSSSRESARPYHHGLLRDTLLTAARALLEERPAAELSLREVARHAGVSHAAPYHHFSDRHALLLALGETCMTEFVTVQAQAVAAQGTPLRQLVALGEAYVGYAAQHPHAFTLIFDPQVCPPGPGVSPLAPLIERNQALLARILAEAQAGGELSTAHPEELAQGLWGAVHGLAHLVMTGHLAPQAVPSTLWTLLSAELRTSPA</sequence>
<evidence type="ECO:0000256" key="3">
    <source>
        <dbReference type="ARBA" id="ARBA00023163"/>
    </source>
</evidence>
<dbReference type="GO" id="GO:0003700">
    <property type="term" value="F:DNA-binding transcription factor activity"/>
    <property type="evidence" value="ECO:0007669"/>
    <property type="project" value="TreeGrafter"/>
</dbReference>
<dbReference type="PRINTS" id="PR00455">
    <property type="entry name" value="HTHTETR"/>
</dbReference>
<accession>A0A7C9I0H1</accession>
<gene>
    <name evidence="6" type="ORF">GO986_16615</name>
</gene>
<feature type="domain" description="HTH tetR-type" evidence="5">
    <location>
        <begin position="14"/>
        <end position="74"/>
    </location>
</feature>
<organism evidence="6 7">
    <name type="scientific">Deinococcus arboris</name>
    <dbReference type="NCBI Taxonomy" id="2682977"/>
    <lineage>
        <taxon>Bacteria</taxon>
        <taxon>Thermotogati</taxon>
        <taxon>Deinococcota</taxon>
        <taxon>Deinococci</taxon>
        <taxon>Deinococcales</taxon>
        <taxon>Deinococcaceae</taxon>
        <taxon>Deinococcus</taxon>
    </lineage>
</organism>
<keyword evidence="3" id="KW-0804">Transcription</keyword>
<comment type="caution">
    <text evidence="6">The sequence shown here is derived from an EMBL/GenBank/DDBJ whole genome shotgun (WGS) entry which is preliminary data.</text>
</comment>
<keyword evidence="1" id="KW-0805">Transcription regulation</keyword>
<dbReference type="AlphaFoldDB" id="A0A7C9I0H1"/>
<proteinExistence type="predicted"/>
<dbReference type="SUPFAM" id="SSF46689">
    <property type="entry name" value="Homeodomain-like"/>
    <property type="match status" value="1"/>
</dbReference>